<dbReference type="HAMAP" id="MF_00057">
    <property type="entry name" value="KdsB"/>
    <property type="match status" value="1"/>
</dbReference>
<dbReference type="OrthoDB" id="9801052at2"/>
<dbReference type="GO" id="GO:0033468">
    <property type="term" value="P:CMP-keto-3-deoxy-D-manno-octulosonic acid biosynthetic process"/>
    <property type="evidence" value="ECO:0007669"/>
    <property type="project" value="UniProtKB-UniRule"/>
</dbReference>
<evidence type="ECO:0000313" key="7">
    <source>
        <dbReference type="EMBL" id="QDQ26228.1"/>
    </source>
</evidence>
<evidence type="ECO:0000256" key="3">
    <source>
        <dbReference type="ARBA" id="ARBA00022695"/>
    </source>
</evidence>
<dbReference type="GO" id="GO:0005829">
    <property type="term" value="C:cytosol"/>
    <property type="evidence" value="ECO:0007669"/>
    <property type="project" value="TreeGrafter"/>
</dbReference>
<comment type="subcellular location">
    <subcellularLocation>
        <location evidence="5">Cytoplasm</location>
    </subcellularLocation>
    <subcellularLocation>
        <location evidence="1">Membrane</location>
    </subcellularLocation>
</comment>
<evidence type="ECO:0000256" key="2">
    <source>
        <dbReference type="ARBA" id="ARBA00022679"/>
    </source>
</evidence>
<keyword evidence="3 5" id="KW-0548">Nucleotidyltransferase</keyword>
<comment type="similarity">
    <text evidence="5">Belongs to the KdsB family.</text>
</comment>
<dbReference type="PANTHER" id="PTHR42866:SF2">
    <property type="entry name" value="3-DEOXY-MANNO-OCTULOSONATE CYTIDYLYLTRANSFERASE, MITOCHONDRIAL"/>
    <property type="match status" value="1"/>
</dbReference>
<organism evidence="7 8">
    <name type="scientific">Chitinimonas arctica</name>
    <dbReference type="NCBI Taxonomy" id="2594795"/>
    <lineage>
        <taxon>Bacteria</taxon>
        <taxon>Pseudomonadati</taxon>
        <taxon>Pseudomonadota</taxon>
        <taxon>Betaproteobacteria</taxon>
        <taxon>Neisseriales</taxon>
        <taxon>Chitinibacteraceae</taxon>
        <taxon>Chitinimonas</taxon>
    </lineage>
</organism>
<proteinExistence type="inferred from homology"/>
<dbReference type="NCBIfam" id="TIGR00466">
    <property type="entry name" value="kdsB"/>
    <property type="match status" value="1"/>
</dbReference>
<dbReference type="KEGG" id="cari:FNU76_07565"/>
<keyword evidence="4 5" id="KW-0448">Lipopolysaccharide biosynthesis</keyword>
<evidence type="ECO:0000256" key="5">
    <source>
        <dbReference type="HAMAP-Rule" id="MF_00057"/>
    </source>
</evidence>
<accession>A0A516SDX3</accession>
<dbReference type="Pfam" id="PF02348">
    <property type="entry name" value="CTP_transf_3"/>
    <property type="match status" value="1"/>
</dbReference>
<evidence type="ECO:0000313" key="8">
    <source>
        <dbReference type="Proteomes" id="UP000317550"/>
    </source>
</evidence>
<name>A0A516SDX3_9NEIS</name>
<dbReference type="UniPathway" id="UPA00358">
    <property type="reaction ID" value="UER00476"/>
</dbReference>
<feature type="region of interest" description="Disordered" evidence="6">
    <location>
        <begin position="1"/>
        <end position="30"/>
    </location>
</feature>
<dbReference type="EC" id="2.7.7.38" evidence="5"/>
<keyword evidence="5" id="KW-0963">Cytoplasm</keyword>
<dbReference type="EMBL" id="CP041730">
    <property type="protein sequence ID" value="QDQ26228.1"/>
    <property type="molecule type" value="Genomic_DNA"/>
</dbReference>
<dbReference type="GO" id="GO:0016020">
    <property type="term" value="C:membrane"/>
    <property type="evidence" value="ECO:0007669"/>
    <property type="project" value="UniProtKB-SubCell"/>
</dbReference>
<evidence type="ECO:0000256" key="1">
    <source>
        <dbReference type="ARBA" id="ARBA00004370"/>
    </source>
</evidence>
<dbReference type="GO" id="GO:0008690">
    <property type="term" value="F:3-deoxy-manno-octulosonate cytidylyltransferase activity"/>
    <property type="evidence" value="ECO:0007669"/>
    <property type="project" value="UniProtKB-UniRule"/>
</dbReference>
<keyword evidence="2 5" id="KW-0808">Transferase</keyword>
<dbReference type="NCBIfam" id="NF009905">
    <property type="entry name" value="PRK13368.1"/>
    <property type="match status" value="1"/>
</dbReference>
<dbReference type="AlphaFoldDB" id="A0A516SDX3"/>
<dbReference type="InterPro" id="IPR004528">
    <property type="entry name" value="KdsB"/>
</dbReference>
<gene>
    <name evidence="5 7" type="primary">kdsB</name>
    <name evidence="7" type="ORF">FNU76_07565</name>
</gene>
<dbReference type="SUPFAM" id="SSF53448">
    <property type="entry name" value="Nucleotide-diphospho-sugar transferases"/>
    <property type="match status" value="1"/>
</dbReference>
<reference evidence="8" key="1">
    <citation type="submission" date="2019-07" db="EMBL/GenBank/DDBJ databases">
        <title>Chitinimonas sp. nov., isolated from Ny-Alesund, arctica soil.</title>
        <authorList>
            <person name="Xu Q."/>
            <person name="Peng F."/>
        </authorList>
    </citation>
    <scope>NUCLEOTIDE SEQUENCE [LARGE SCALE GENOMIC DNA]</scope>
    <source>
        <strain evidence="8">R3-44</strain>
    </source>
</reference>
<keyword evidence="8" id="KW-1185">Reference proteome</keyword>
<dbReference type="Gene3D" id="3.90.550.10">
    <property type="entry name" value="Spore Coat Polysaccharide Biosynthesis Protein SpsA, Chain A"/>
    <property type="match status" value="1"/>
</dbReference>
<dbReference type="CDD" id="cd02517">
    <property type="entry name" value="CMP-KDO-Synthetase"/>
    <property type="match status" value="1"/>
</dbReference>
<evidence type="ECO:0000256" key="6">
    <source>
        <dbReference type="SAM" id="MobiDB-lite"/>
    </source>
</evidence>
<dbReference type="FunFam" id="3.90.550.10:FF:000011">
    <property type="entry name" value="3-deoxy-manno-octulosonate cytidylyltransferase"/>
    <property type="match status" value="1"/>
</dbReference>
<comment type="pathway">
    <text evidence="5">Nucleotide-sugar biosynthesis; CMP-3-deoxy-D-manno-octulosonate biosynthesis; CMP-3-deoxy-D-manno-octulosonate from 3-deoxy-D-manno-octulosonate and CTP: step 1/1.</text>
</comment>
<dbReference type="GO" id="GO:0009103">
    <property type="term" value="P:lipopolysaccharide biosynthetic process"/>
    <property type="evidence" value="ECO:0007669"/>
    <property type="project" value="UniProtKB-UniRule"/>
</dbReference>
<protein>
    <recommendedName>
        <fullName evidence="5">3-deoxy-manno-octulosonate cytidylyltransferase</fullName>
        <ecNumber evidence="5">2.7.7.38</ecNumber>
    </recommendedName>
    <alternativeName>
        <fullName evidence="5">CMP-2-keto-3-deoxyoctulosonic acid synthase</fullName>
        <shortName evidence="5">CKS</shortName>
        <shortName evidence="5">CMP-KDO synthase</shortName>
    </alternativeName>
</protein>
<comment type="catalytic activity">
    <reaction evidence="5">
        <text>3-deoxy-alpha-D-manno-oct-2-ulosonate + CTP = CMP-3-deoxy-beta-D-manno-octulosonate + diphosphate</text>
        <dbReference type="Rhea" id="RHEA:23448"/>
        <dbReference type="ChEBI" id="CHEBI:33019"/>
        <dbReference type="ChEBI" id="CHEBI:37563"/>
        <dbReference type="ChEBI" id="CHEBI:85986"/>
        <dbReference type="ChEBI" id="CHEBI:85987"/>
        <dbReference type="EC" id="2.7.7.38"/>
    </reaction>
</comment>
<comment type="function">
    <text evidence="5">Activates KDO (a required 8-carbon sugar) for incorporation into bacterial lipopolysaccharide in Gram-negative bacteria.</text>
</comment>
<dbReference type="InterPro" id="IPR003329">
    <property type="entry name" value="Cytidylyl_trans"/>
</dbReference>
<dbReference type="PANTHER" id="PTHR42866">
    <property type="entry name" value="3-DEOXY-MANNO-OCTULOSONATE CYTIDYLYLTRANSFERASE"/>
    <property type="match status" value="1"/>
</dbReference>
<dbReference type="Proteomes" id="UP000317550">
    <property type="component" value="Chromosome"/>
</dbReference>
<sequence>MPRRPRRLSDQGRYSRHAGRRSARAARGRGSGPVSFVALIPGRMASSRLPEKPLADIGGKPMIVRVAEQALKSGASAVHVATDDIRIYDSVRAHGHSALMTRSDHASGTERLAEAVDLLGLPDEAAIVNVQGDEPLILPALIDSVAAMLQRDNSLPMTTACHAITGAEDMFNPNVVKLVLDQASRALYFSRAPIPYARDAFTQSREALPDGLPVFRHIGIYGYRAGFLRRYRTLAPCALEQFEALEQLRVLWHGFPIGVSQVSHAPEAGVDTPADLERVRRRWTELHG</sequence>
<dbReference type="InterPro" id="IPR029044">
    <property type="entry name" value="Nucleotide-diphossugar_trans"/>
</dbReference>
<evidence type="ECO:0000256" key="4">
    <source>
        <dbReference type="ARBA" id="ARBA00022985"/>
    </source>
</evidence>
<dbReference type="NCBIfam" id="NF003952">
    <property type="entry name" value="PRK05450.1-5"/>
    <property type="match status" value="1"/>
</dbReference>
<feature type="compositionally biased region" description="Basic residues" evidence="6">
    <location>
        <begin position="14"/>
        <end position="27"/>
    </location>
</feature>